<dbReference type="EMBL" id="KL363260">
    <property type="protein sequence ID" value="KFD50030.1"/>
    <property type="molecule type" value="Genomic_DNA"/>
</dbReference>
<name>A0A085LYI4_9BILA</name>
<keyword evidence="2" id="KW-1185">Reference proteome</keyword>
<reference evidence="1 2" key="1">
    <citation type="journal article" date="2014" name="Nat. Genet.">
        <title>Genome and transcriptome of the porcine whipworm Trichuris suis.</title>
        <authorList>
            <person name="Jex A.R."/>
            <person name="Nejsum P."/>
            <person name="Schwarz E.M."/>
            <person name="Hu L."/>
            <person name="Young N.D."/>
            <person name="Hall R.S."/>
            <person name="Korhonen P.K."/>
            <person name="Liao S."/>
            <person name="Thamsborg S."/>
            <person name="Xia J."/>
            <person name="Xu P."/>
            <person name="Wang S."/>
            <person name="Scheerlinck J.P."/>
            <person name="Hofmann A."/>
            <person name="Sternberg P.W."/>
            <person name="Wang J."/>
            <person name="Gasser R.B."/>
        </authorList>
    </citation>
    <scope>NUCLEOTIDE SEQUENCE [LARGE SCALE GENOMIC DNA]</scope>
    <source>
        <strain evidence="1">DCEP-RM93M</strain>
    </source>
</reference>
<accession>A0A085LYI4</accession>
<evidence type="ECO:0000313" key="1">
    <source>
        <dbReference type="EMBL" id="KFD50030.1"/>
    </source>
</evidence>
<evidence type="ECO:0000313" key="2">
    <source>
        <dbReference type="Proteomes" id="UP000030764"/>
    </source>
</evidence>
<proteinExistence type="predicted"/>
<dbReference type="Proteomes" id="UP000030764">
    <property type="component" value="Unassembled WGS sequence"/>
</dbReference>
<protein>
    <submittedName>
        <fullName evidence="1">Uncharacterized protein</fullName>
    </submittedName>
</protein>
<dbReference type="AlphaFoldDB" id="A0A085LYI4"/>
<gene>
    <name evidence="1" type="ORF">M513_09123</name>
</gene>
<organism evidence="1 2">
    <name type="scientific">Trichuris suis</name>
    <name type="common">pig whipworm</name>
    <dbReference type="NCBI Taxonomy" id="68888"/>
    <lineage>
        <taxon>Eukaryota</taxon>
        <taxon>Metazoa</taxon>
        <taxon>Ecdysozoa</taxon>
        <taxon>Nematoda</taxon>
        <taxon>Enoplea</taxon>
        <taxon>Dorylaimia</taxon>
        <taxon>Trichinellida</taxon>
        <taxon>Trichuridae</taxon>
        <taxon>Trichuris</taxon>
    </lineage>
</organism>
<sequence length="98" mass="11220">MLPFHCSNTFHRRSTKAVWCRSLSSKSDGQLLLEPMGVSDLISCRPMVDRFRYVVLLLAESIEEPRGVLIIVLVVHSYFGQVVHRRRYNVVTTTELAS</sequence>